<accession>A0A0T7FYU1</accession>
<sequence>MEDRVRFALEKLLNVAHQDTGQGRRVANFILAWWNAEMHGGFDLTDLADLDPEICEDMVTVFTWMAREETLSYPDAYKPEIVQIIRRWRPHVEID</sequence>
<evidence type="ECO:0000313" key="2">
    <source>
        <dbReference type="EMBL" id="CDZ40185.1"/>
    </source>
</evidence>
<dbReference type="RefSeq" id="WP_046669194.1">
    <property type="nucleotide sequence ID" value="NZ_CCRH01000020.1"/>
</dbReference>
<dbReference type="OrthoDB" id="7276762at2"/>
<reference evidence="2 3" key="1">
    <citation type="submission" date="2014-08" db="EMBL/GenBank/DDBJ databases">
        <authorList>
            <person name="Chen Y.-H."/>
        </authorList>
    </citation>
    <scope>NUCLEOTIDE SEQUENCE [LARGE SCALE GENOMIC DNA]</scope>
</reference>
<dbReference type="InterPro" id="IPR056090">
    <property type="entry name" value="DUF7673"/>
</dbReference>
<evidence type="ECO:0000259" key="1">
    <source>
        <dbReference type="Pfam" id="PF24720"/>
    </source>
</evidence>
<feature type="domain" description="DUF7673" evidence="1">
    <location>
        <begin position="8"/>
        <end position="89"/>
    </location>
</feature>
<dbReference type="AlphaFoldDB" id="A0A0T7FYU1"/>
<evidence type="ECO:0000313" key="3">
    <source>
        <dbReference type="Proteomes" id="UP000046176"/>
    </source>
</evidence>
<dbReference type="Proteomes" id="UP000046176">
    <property type="component" value="Unassembled WGS sequence"/>
</dbReference>
<proteinExistence type="predicted"/>
<dbReference type="EMBL" id="CCRH01000020">
    <property type="protein sequence ID" value="CDZ40185.1"/>
    <property type="molecule type" value="Genomic_DNA"/>
</dbReference>
<name>A0A0T7FYU1_NEOGA</name>
<dbReference type="Pfam" id="PF24720">
    <property type="entry name" value="DUF7673"/>
    <property type="match status" value="1"/>
</dbReference>
<gene>
    <name evidence="2" type="ORF">NGAL_HAMBI1145_52670</name>
</gene>
<protein>
    <recommendedName>
        <fullName evidence="1">DUF7673 domain-containing protein</fullName>
    </recommendedName>
</protein>
<organism evidence="2 3">
    <name type="scientific">Neorhizobium galegae bv. officinalis</name>
    <dbReference type="NCBI Taxonomy" id="323656"/>
    <lineage>
        <taxon>Bacteria</taxon>
        <taxon>Pseudomonadati</taxon>
        <taxon>Pseudomonadota</taxon>
        <taxon>Alphaproteobacteria</taxon>
        <taxon>Hyphomicrobiales</taxon>
        <taxon>Rhizobiaceae</taxon>
        <taxon>Rhizobium/Agrobacterium group</taxon>
        <taxon>Neorhizobium</taxon>
    </lineage>
</organism>